<dbReference type="EnsemblMetazoa" id="ASTEI06450-RA">
    <property type="protein sequence ID" value="ASTEI06450-PA"/>
    <property type="gene ID" value="ASTEI06450"/>
</dbReference>
<dbReference type="PANTHER" id="PTHR24260">
    <property type="match status" value="1"/>
</dbReference>
<dbReference type="GO" id="GO:0045087">
    <property type="term" value="P:innate immune response"/>
    <property type="evidence" value="ECO:0007669"/>
    <property type="project" value="UniProtKB-KW"/>
</dbReference>
<evidence type="ECO:0000256" key="7">
    <source>
        <dbReference type="ARBA" id="ARBA00023180"/>
    </source>
</evidence>
<comment type="subcellular location">
    <subcellularLocation>
        <location evidence="1">Secreted</location>
    </subcellularLocation>
</comment>
<dbReference type="Pfam" id="PF00089">
    <property type="entry name" value="Trypsin"/>
    <property type="match status" value="1"/>
</dbReference>
<keyword evidence="6" id="KW-1015">Disulfide bond</keyword>
<accession>A0A182YDB4</accession>
<dbReference type="VEuPathDB" id="VectorBase:ASTEI06450"/>
<keyword evidence="3" id="KW-0399">Innate immunity</keyword>
<dbReference type="InterPro" id="IPR051333">
    <property type="entry name" value="CLIP_Serine_Protease"/>
</dbReference>
<dbReference type="PROSITE" id="PS00134">
    <property type="entry name" value="TRYPSIN_HIS"/>
    <property type="match status" value="1"/>
</dbReference>
<dbReference type="GO" id="GO:0006508">
    <property type="term" value="P:proteolysis"/>
    <property type="evidence" value="ECO:0007669"/>
    <property type="project" value="InterPro"/>
</dbReference>
<dbReference type="SMART" id="SM00020">
    <property type="entry name" value="Tryp_SPc"/>
    <property type="match status" value="1"/>
</dbReference>
<keyword evidence="2" id="KW-0964">Secreted</keyword>
<evidence type="ECO:0000256" key="4">
    <source>
        <dbReference type="ARBA" id="ARBA00022729"/>
    </source>
</evidence>
<dbReference type="PROSITE" id="PS50240">
    <property type="entry name" value="TRYPSIN_DOM"/>
    <property type="match status" value="1"/>
</dbReference>
<evidence type="ECO:0000256" key="5">
    <source>
        <dbReference type="ARBA" id="ARBA00022859"/>
    </source>
</evidence>
<reference evidence="10" key="1">
    <citation type="journal article" date="2014" name="Genome Biol.">
        <title>Genome analysis of a major urban malaria vector mosquito, Anopheles stephensi.</title>
        <authorList>
            <person name="Jiang X."/>
            <person name="Peery A."/>
            <person name="Hall A.B."/>
            <person name="Sharma A."/>
            <person name="Chen X.G."/>
            <person name="Waterhouse R.M."/>
            <person name="Komissarov A."/>
            <person name="Riehle M.M."/>
            <person name="Shouche Y."/>
            <person name="Sharakhova M.V."/>
            <person name="Lawson D."/>
            <person name="Pakpour N."/>
            <person name="Arensburger P."/>
            <person name="Davidson V.L."/>
            <person name="Eiglmeier K."/>
            <person name="Emrich S."/>
            <person name="George P."/>
            <person name="Kennedy R.C."/>
            <person name="Mane S.P."/>
            <person name="Maslen G."/>
            <person name="Oringanje C."/>
            <person name="Qi Y."/>
            <person name="Settlage R."/>
            <person name="Tojo M."/>
            <person name="Tubio J.M."/>
            <person name="Unger M.F."/>
            <person name="Wang B."/>
            <person name="Vernick K.D."/>
            <person name="Ribeiro J.M."/>
            <person name="James A.A."/>
            <person name="Michel K."/>
            <person name="Riehle M.A."/>
            <person name="Luckhart S."/>
            <person name="Sharakhov I.V."/>
            <person name="Tu Z."/>
        </authorList>
    </citation>
    <scope>NUCLEOTIDE SEQUENCE [LARGE SCALE GENOMIC DNA]</scope>
    <source>
        <strain evidence="10">Indian</strain>
    </source>
</reference>
<dbReference type="PANTHER" id="PTHR24260:SF147">
    <property type="entry name" value="EG:BACR7A4.3 PROTEIN-RELATED"/>
    <property type="match status" value="1"/>
</dbReference>
<dbReference type="STRING" id="30069.A0A182YDB4"/>
<keyword evidence="4" id="KW-0732">Signal</keyword>
<dbReference type="Proteomes" id="UP000076408">
    <property type="component" value="Unassembled WGS sequence"/>
</dbReference>
<dbReference type="InterPro" id="IPR018114">
    <property type="entry name" value="TRYPSIN_HIS"/>
</dbReference>
<evidence type="ECO:0000256" key="1">
    <source>
        <dbReference type="ARBA" id="ARBA00004613"/>
    </source>
</evidence>
<name>A0A182YDB4_ANOST</name>
<evidence type="ECO:0000256" key="6">
    <source>
        <dbReference type="ARBA" id="ARBA00023157"/>
    </source>
</evidence>
<dbReference type="InterPro" id="IPR043504">
    <property type="entry name" value="Peptidase_S1_PA_chymotrypsin"/>
</dbReference>
<dbReference type="InterPro" id="IPR001314">
    <property type="entry name" value="Peptidase_S1A"/>
</dbReference>
<dbReference type="FunFam" id="2.40.10.10:FF:000028">
    <property type="entry name" value="Serine protease easter"/>
    <property type="match status" value="1"/>
</dbReference>
<evidence type="ECO:0000313" key="10">
    <source>
        <dbReference type="Proteomes" id="UP000076408"/>
    </source>
</evidence>
<proteinExistence type="inferred from homology"/>
<dbReference type="Gene3D" id="2.40.10.10">
    <property type="entry name" value="Trypsin-like serine proteases"/>
    <property type="match status" value="1"/>
</dbReference>
<dbReference type="InterPro" id="IPR009003">
    <property type="entry name" value="Peptidase_S1_PA"/>
</dbReference>
<evidence type="ECO:0000313" key="9">
    <source>
        <dbReference type="EnsemblMetazoa" id="ASTEI06450-PA"/>
    </source>
</evidence>
<reference evidence="9" key="2">
    <citation type="submission" date="2020-05" db="UniProtKB">
        <authorList>
            <consortium name="EnsemblMetazoa"/>
        </authorList>
    </citation>
    <scope>IDENTIFICATION</scope>
    <source>
        <strain evidence="9">Indian</strain>
    </source>
</reference>
<organism evidence="9 10">
    <name type="scientific">Anopheles stephensi</name>
    <name type="common">Indo-Pakistan malaria mosquito</name>
    <dbReference type="NCBI Taxonomy" id="30069"/>
    <lineage>
        <taxon>Eukaryota</taxon>
        <taxon>Metazoa</taxon>
        <taxon>Ecdysozoa</taxon>
        <taxon>Arthropoda</taxon>
        <taxon>Hexapoda</taxon>
        <taxon>Insecta</taxon>
        <taxon>Pterygota</taxon>
        <taxon>Neoptera</taxon>
        <taxon>Endopterygota</taxon>
        <taxon>Diptera</taxon>
        <taxon>Nematocera</taxon>
        <taxon>Culicoidea</taxon>
        <taxon>Culicidae</taxon>
        <taxon>Anophelinae</taxon>
        <taxon>Anopheles</taxon>
    </lineage>
</organism>
<sequence>MAAIGWTRADGTIDYLCGGSLITWRYILTAAHCAVDYKNLPPDTVRLGDTDLGSTDDDDDAQQVGIARFIKHPQYRESKRYYDVALVELAKNAAPDDPVCVACVWREPDAPDGILQAVGFGALGFGEMLSPTLQKVQLRTLDKVAMC</sequence>
<dbReference type="AlphaFoldDB" id="A0A182YDB4"/>
<keyword evidence="5" id="KW-0391">Immunity</keyword>
<dbReference type="GO" id="GO:0004252">
    <property type="term" value="F:serine-type endopeptidase activity"/>
    <property type="evidence" value="ECO:0007669"/>
    <property type="project" value="InterPro"/>
</dbReference>
<evidence type="ECO:0000256" key="8">
    <source>
        <dbReference type="ARBA" id="ARBA00024195"/>
    </source>
</evidence>
<dbReference type="OMA" id="CLATHGT"/>
<dbReference type="InterPro" id="IPR001254">
    <property type="entry name" value="Trypsin_dom"/>
</dbReference>
<dbReference type="VEuPathDB" id="VectorBase:ASTEI20_039456"/>
<dbReference type="VEuPathDB" id="VectorBase:ASTE009297"/>
<comment type="similarity">
    <text evidence="8">Belongs to the peptidase S1 family. CLIP subfamily.</text>
</comment>
<protein>
    <submittedName>
        <fullName evidence="9">Uncharacterized protein</fullName>
    </submittedName>
</protein>
<evidence type="ECO:0000256" key="2">
    <source>
        <dbReference type="ARBA" id="ARBA00022525"/>
    </source>
</evidence>
<evidence type="ECO:0000256" key="3">
    <source>
        <dbReference type="ARBA" id="ARBA00022588"/>
    </source>
</evidence>
<dbReference type="PRINTS" id="PR00722">
    <property type="entry name" value="CHYMOTRYPSIN"/>
</dbReference>
<keyword evidence="10" id="KW-1185">Reference proteome</keyword>
<dbReference type="GO" id="GO:0005576">
    <property type="term" value="C:extracellular region"/>
    <property type="evidence" value="ECO:0007669"/>
    <property type="project" value="UniProtKB-SubCell"/>
</dbReference>
<dbReference type="SUPFAM" id="SSF50494">
    <property type="entry name" value="Trypsin-like serine proteases"/>
    <property type="match status" value="1"/>
</dbReference>
<keyword evidence="7" id="KW-0325">Glycoprotein</keyword>